<sequence length="149" mass="17076">MSSTRDLLWSKFRFSNLPDPYKRKSDSTTHIFRRFQVNDTLSKDVELVLFTSVTTTRLTFLSVPLMLFMTILTNRPIRCSYIILSKQTTVFQVASTSFESLSRNTQYTSRITITVTVTVTVTVTITLGNSRSSRHQNPGLLYKYSVISN</sequence>
<evidence type="ECO:0000313" key="1">
    <source>
        <dbReference type="EMBL" id="KAA8564432.1"/>
    </source>
</evidence>
<protein>
    <submittedName>
        <fullName evidence="1">Uncharacterized protein</fullName>
    </submittedName>
</protein>
<proteinExistence type="predicted"/>
<accession>A0A5M9J9B1</accession>
<name>A0A5M9J9B1_MONFR</name>
<gene>
    <name evidence="1" type="ORF">EYC84_011369</name>
</gene>
<dbReference type="EMBL" id="VICG01000015">
    <property type="protein sequence ID" value="KAA8564432.1"/>
    <property type="molecule type" value="Genomic_DNA"/>
</dbReference>
<keyword evidence="2" id="KW-1185">Reference proteome</keyword>
<reference evidence="1 2" key="1">
    <citation type="submission" date="2019-06" db="EMBL/GenBank/DDBJ databases">
        <title>Genome Sequence of the Brown Rot Fungal Pathogen Monilinia fructicola.</title>
        <authorList>
            <person name="De Miccolis Angelini R.M."/>
            <person name="Landi L."/>
            <person name="Abate D."/>
            <person name="Pollastro S."/>
            <person name="Romanazzi G."/>
            <person name="Faretra F."/>
        </authorList>
    </citation>
    <scope>NUCLEOTIDE SEQUENCE [LARGE SCALE GENOMIC DNA]</scope>
    <source>
        <strain evidence="1 2">Mfrc123</strain>
    </source>
</reference>
<evidence type="ECO:0000313" key="2">
    <source>
        <dbReference type="Proteomes" id="UP000322873"/>
    </source>
</evidence>
<dbReference type="AlphaFoldDB" id="A0A5M9J9B1"/>
<organism evidence="1 2">
    <name type="scientific">Monilinia fructicola</name>
    <name type="common">Brown rot fungus</name>
    <name type="synonym">Ciboria fructicola</name>
    <dbReference type="NCBI Taxonomy" id="38448"/>
    <lineage>
        <taxon>Eukaryota</taxon>
        <taxon>Fungi</taxon>
        <taxon>Dikarya</taxon>
        <taxon>Ascomycota</taxon>
        <taxon>Pezizomycotina</taxon>
        <taxon>Leotiomycetes</taxon>
        <taxon>Helotiales</taxon>
        <taxon>Sclerotiniaceae</taxon>
        <taxon>Monilinia</taxon>
    </lineage>
</organism>
<comment type="caution">
    <text evidence="1">The sequence shown here is derived from an EMBL/GenBank/DDBJ whole genome shotgun (WGS) entry which is preliminary data.</text>
</comment>
<dbReference type="Proteomes" id="UP000322873">
    <property type="component" value="Unassembled WGS sequence"/>
</dbReference>